<proteinExistence type="predicted"/>
<evidence type="ECO:0000313" key="3">
    <source>
        <dbReference type="Proteomes" id="UP000273145"/>
    </source>
</evidence>
<dbReference type="Pfam" id="PF00583">
    <property type="entry name" value="Acetyltransf_1"/>
    <property type="match status" value="1"/>
</dbReference>
<dbReference type="InterPro" id="IPR000182">
    <property type="entry name" value="GNAT_dom"/>
</dbReference>
<dbReference type="Gene3D" id="3.40.630.30">
    <property type="match status" value="1"/>
</dbReference>
<dbReference type="EMBL" id="CP034248">
    <property type="protein sequence ID" value="AZK47926.1"/>
    <property type="molecule type" value="Genomic_DNA"/>
</dbReference>
<dbReference type="GO" id="GO:0016747">
    <property type="term" value="F:acyltransferase activity, transferring groups other than amino-acyl groups"/>
    <property type="evidence" value="ECO:0007669"/>
    <property type="project" value="InterPro"/>
</dbReference>
<name>A0A3S8RYB3_9BACL</name>
<reference evidence="2 3" key="1">
    <citation type="submission" date="2018-11" db="EMBL/GenBank/DDBJ databases">
        <title>Genome sequencing of Paenibacillus lentus DSM25539(T).</title>
        <authorList>
            <person name="Kook J.-K."/>
            <person name="Park S.-N."/>
            <person name="Lim Y.K."/>
        </authorList>
    </citation>
    <scope>NUCLEOTIDE SEQUENCE [LARGE SCALE GENOMIC DNA]</scope>
    <source>
        <strain evidence="2 3">DSM 25539</strain>
    </source>
</reference>
<dbReference type="PANTHER" id="PTHR39173:SF1">
    <property type="entry name" value="ACETYLTRANSFERASE"/>
    <property type="match status" value="1"/>
</dbReference>
<gene>
    <name evidence="2" type="ORF">EIM92_18600</name>
</gene>
<dbReference type="CDD" id="cd04301">
    <property type="entry name" value="NAT_SF"/>
    <property type="match status" value="1"/>
</dbReference>
<dbReference type="OrthoDB" id="9797989at2"/>
<evidence type="ECO:0000259" key="1">
    <source>
        <dbReference type="PROSITE" id="PS51186"/>
    </source>
</evidence>
<keyword evidence="3" id="KW-1185">Reference proteome</keyword>
<keyword evidence="2" id="KW-0808">Transferase</keyword>
<dbReference type="PANTHER" id="PTHR39173">
    <property type="entry name" value="ACETYLTRANSFERASE"/>
    <property type="match status" value="1"/>
</dbReference>
<evidence type="ECO:0000313" key="2">
    <source>
        <dbReference type="EMBL" id="AZK47926.1"/>
    </source>
</evidence>
<dbReference type="RefSeq" id="WP_125084095.1">
    <property type="nucleotide sequence ID" value="NZ_CP034248.1"/>
</dbReference>
<dbReference type="SUPFAM" id="SSF55729">
    <property type="entry name" value="Acyl-CoA N-acyltransferases (Nat)"/>
    <property type="match status" value="1"/>
</dbReference>
<dbReference type="AlphaFoldDB" id="A0A3S8RYB3"/>
<organism evidence="2 3">
    <name type="scientific">Paenibacillus lentus</name>
    <dbReference type="NCBI Taxonomy" id="1338368"/>
    <lineage>
        <taxon>Bacteria</taxon>
        <taxon>Bacillati</taxon>
        <taxon>Bacillota</taxon>
        <taxon>Bacilli</taxon>
        <taxon>Bacillales</taxon>
        <taxon>Paenibacillaceae</taxon>
        <taxon>Paenibacillus</taxon>
    </lineage>
</organism>
<dbReference type="KEGG" id="plen:EIM92_18600"/>
<sequence>MKVELKELREAEGQDIFEMIQEIGQGENGFTPHFPDHDFEEFKRSLPQFVKSLKGIELPEGYVPETIYWLYVDDRPVAYGKLRHQLNESLLMYGGHVGYIVRPTERGKGYGKLVLSKMIEQATKRGIYELLITCDEINEPSRKVIERNAGELDSITNGICRYWIKLDAR</sequence>
<dbReference type="PROSITE" id="PS51186">
    <property type="entry name" value="GNAT"/>
    <property type="match status" value="1"/>
</dbReference>
<dbReference type="Proteomes" id="UP000273145">
    <property type="component" value="Chromosome"/>
</dbReference>
<dbReference type="InterPro" id="IPR016181">
    <property type="entry name" value="Acyl_CoA_acyltransferase"/>
</dbReference>
<feature type="domain" description="N-acetyltransferase" evidence="1">
    <location>
        <begin position="3"/>
        <end position="169"/>
    </location>
</feature>
<accession>A0A3S8RYB3</accession>
<protein>
    <submittedName>
        <fullName evidence="2">GNAT family N-acetyltransferase</fullName>
    </submittedName>
</protein>